<accession>A0A251RVZ1</accession>
<dbReference type="InParanoid" id="A0A251RVZ1"/>
<dbReference type="AlphaFoldDB" id="A0A251RVZ1"/>
<organism evidence="1 2">
    <name type="scientific">Helianthus annuus</name>
    <name type="common">Common sunflower</name>
    <dbReference type="NCBI Taxonomy" id="4232"/>
    <lineage>
        <taxon>Eukaryota</taxon>
        <taxon>Viridiplantae</taxon>
        <taxon>Streptophyta</taxon>
        <taxon>Embryophyta</taxon>
        <taxon>Tracheophyta</taxon>
        <taxon>Spermatophyta</taxon>
        <taxon>Magnoliopsida</taxon>
        <taxon>eudicotyledons</taxon>
        <taxon>Gunneridae</taxon>
        <taxon>Pentapetalae</taxon>
        <taxon>asterids</taxon>
        <taxon>campanulids</taxon>
        <taxon>Asterales</taxon>
        <taxon>Asteraceae</taxon>
        <taxon>Asteroideae</taxon>
        <taxon>Heliantheae alliance</taxon>
        <taxon>Heliantheae</taxon>
        <taxon>Helianthus</taxon>
    </lineage>
</organism>
<evidence type="ECO:0000313" key="2">
    <source>
        <dbReference type="Proteomes" id="UP000215914"/>
    </source>
</evidence>
<protein>
    <submittedName>
        <fullName evidence="1">Uncharacterized protein</fullName>
    </submittedName>
</protein>
<reference evidence="2" key="1">
    <citation type="journal article" date="2017" name="Nature">
        <title>The sunflower genome provides insights into oil metabolism, flowering and Asterid evolution.</title>
        <authorList>
            <person name="Badouin H."/>
            <person name="Gouzy J."/>
            <person name="Grassa C.J."/>
            <person name="Murat F."/>
            <person name="Staton S.E."/>
            <person name="Cottret L."/>
            <person name="Lelandais-Briere C."/>
            <person name="Owens G.L."/>
            <person name="Carrere S."/>
            <person name="Mayjonade B."/>
            <person name="Legrand L."/>
            <person name="Gill N."/>
            <person name="Kane N.C."/>
            <person name="Bowers J.E."/>
            <person name="Hubner S."/>
            <person name="Bellec A."/>
            <person name="Berard A."/>
            <person name="Berges H."/>
            <person name="Blanchet N."/>
            <person name="Boniface M.C."/>
            <person name="Brunel D."/>
            <person name="Catrice O."/>
            <person name="Chaidir N."/>
            <person name="Claudel C."/>
            <person name="Donnadieu C."/>
            <person name="Faraut T."/>
            <person name="Fievet G."/>
            <person name="Helmstetter N."/>
            <person name="King M."/>
            <person name="Knapp S.J."/>
            <person name="Lai Z."/>
            <person name="Le Paslier M.C."/>
            <person name="Lippi Y."/>
            <person name="Lorenzon L."/>
            <person name="Mandel J.R."/>
            <person name="Marage G."/>
            <person name="Marchand G."/>
            <person name="Marquand E."/>
            <person name="Bret-Mestries E."/>
            <person name="Morien E."/>
            <person name="Nambeesan S."/>
            <person name="Nguyen T."/>
            <person name="Pegot-Espagnet P."/>
            <person name="Pouilly N."/>
            <person name="Raftis F."/>
            <person name="Sallet E."/>
            <person name="Schiex T."/>
            <person name="Thomas J."/>
            <person name="Vandecasteele C."/>
            <person name="Vares D."/>
            <person name="Vear F."/>
            <person name="Vautrin S."/>
            <person name="Crespi M."/>
            <person name="Mangin B."/>
            <person name="Burke J.M."/>
            <person name="Salse J."/>
            <person name="Munos S."/>
            <person name="Vincourt P."/>
            <person name="Rieseberg L.H."/>
            <person name="Langlade N.B."/>
        </authorList>
    </citation>
    <scope>NUCLEOTIDE SEQUENCE [LARGE SCALE GENOMIC DNA]</scope>
    <source>
        <strain evidence="2">cv. SF193</strain>
    </source>
</reference>
<evidence type="ECO:0000313" key="1">
    <source>
        <dbReference type="EMBL" id="OTF88014.1"/>
    </source>
</evidence>
<keyword evidence="2" id="KW-1185">Reference proteome</keyword>
<name>A0A251RVZ1_HELAN</name>
<sequence>MVTTRLVMVNDIRFAVVRVLSGSVQRSMSSGLGSYSVRIETDNESGQPGEMSPEPYGDHHGNPLISFGILSDNLSRSFSWIFILNLYSYVISRGISKRNQC</sequence>
<proteinExistence type="predicted"/>
<dbReference type="Proteomes" id="UP000215914">
    <property type="component" value="Chromosome 17"/>
</dbReference>
<dbReference type="EMBL" id="CM007906">
    <property type="protein sequence ID" value="OTF88014.1"/>
    <property type="molecule type" value="Genomic_DNA"/>
</dbReference>
<gene>
    <name evidence="1" type="ORF">HannXRQ_Chr17g0568361</name>
</gene>